<dbReference type="RefSeq" id="WP_416344611.1">
    <property type="nucleotide sequence ID" value="NZ_JALQCY010000004.1"/>
</dbReference>
<reference evidence="2 3" key="1">
    <citation type="submission" date="2022-02" db="EMBL/GenBank/DDBJ databases">
        <title>The car tank lid bacteriome: a reservoir of bacteria with potential in bioremediation of fuel.</title>
        <authorList>
            <person name="Vidal-Verdu A."/>
            <person name="Gomez-Martinez D."/>
            <person name="Latorre-Perez A."/>
            <person name="Pereto J."/>
            <person name="Porcar M."/>
        </authorList>
    </citation>
    <scope>NUCLEOTIDE SEQUENCE [LARGE SCALE GENOMIC DNA]</scope>
    <source>
        <strain evidence="2 3">4D.3</strain>
    </source>
</reference>
<evidence type="ECO:0000256" key="1">
    <source>
        <dbReference type="SAM" id="Phobius"/>
    </source>
</evidence>
<keyword evidence="3" id="KW-1185">Reference proteome</keyword>
<evidence type="ECO:0000313" key="2">
    <source>
        <dbReference type="EMBL" id="MCK9794747.1"/>
    </source>
</evidence>
<dbReference type="Proteomes" id="UP001651050">
    <property type="component" value="Unassembled WGS sequence"/>
</dbReference>
<evidence type="ECO:0000313" key="3">
    <source>
        <dbReference type="Proteomes" id="UP001651050"/>
    </source>
</evidence>
<organism evidence="2 3">
    <name type="scientific">Isoptericola peretonis</name>
    <dbReference type="NCBI Taxonomy" id="2918523"/>
    <lineage>
        <taxon>Bacteria</taxon>
        <taxon>Bacillati</taxon>
        <taxon>Actinomycetota</taxon>
        <taxon>Actinomycetes</taxon>
        <taxon>Micrococcales</taxon>
        <taxon>Promicromonosporaceae</taxon>
        <taxon>Isoptericola</taxon>
    </lineage>
</organism>
<keyword evidence="1" id="KW-1133">Transmembrane helix</keyword>
<proteinExistence type="predicted"/>
<gene>
    <name evidence="2" type="ORF">M1843_13420</name>
</gene>
<evidence type="ECO:0008006" key="4">
    <source>
        <dbReference type="Google" id="ProtNLM"/>
    </source>
</evidence>
<keyword evidence="1" id="KW-0812">Transmembrane</keyword>
<dbReference type="EMBL" id="JALQCY010000004">
    <property type="protein sequence ID" value="MCK9794747.1"/>
    <property type="molecule type" value="Genomic_DNA"/>
</dbReference>
<accession>A0ABT0J5K2</accession>
<name>A0ABT0J5K2_9MICO</name>
<feature type="transmembrane region" description="Helical" evidence="1">
    <location>
        <begin position="29"/>
        <end position="48"/>
    </location>
</feature>
<feature type="transmembrane region" description="Helical" evidence="1">
    <location>
        <begin position="84"/>
        <end position="105"/>
    </location>
</feature>
<sequence length="171" mass="17947">MSASTREDVRAVTPDAGPAPTIRRTAETCLAVAGMVASAIFLGGYALVLNRVDEQTFLDDLYPAMADAGIAVASADAYDAARTLAAWFGLTLVAVLLVAAAGIYVAHRRPARRTTGWWFLAAGLACLFGSQLVLYPIAFLFFLSAGLFALRKPDTTVGQTPDPTSETGSTS</sequence>
<comment type="caution">
    <text evidence="2">The sequence shown here is derived from an EMBL/GenBank/DDBJ whole genome shotgun (WGS) entry which is preliminary data.</text>
</comment>
<keyword evidence="1" id="KW-0472">Membrane</keyword>
<protein>
    <recommendedName>
        <fullName evidence="4">DUF4064 domain-containing protein</fullName>
    </recommendedName>
</protein>
<feature type="transmembrane region" description="Helical" evidence="1">
    <location>
        <begin position="117"/>
        <end position="143"/>
    </location>
</feature>